<evidence type="ECO:0000256" key="2">
    <source>
        <dbReference type="ARBA" id="ARBA00023012"/>
    </source>
</evidence>
<dbReference type="PROSITE" id="PS51755">
    <property type="entry name" value="OMPR_PHOB"/>
    <property type="match status" value="1"/>
</dbReference>
<evidence type="ECO:0000256" key="4">
    <source>
        <dbReference type="ARBA" id="ARBA00023125"/>
    </source>
</evidence>
<dbReference type="CDD" id="cd00383">
    <property type="entry name" value="trans_reg_C"/>
    <property type="match status" value="1"/>
</dbReference>
<dbReference type="Gene3D" id="3.40.50.2300">
    <property type="match status" value="1"/>
</dbReference>
<evidence type="ECO:0000259" key="9">
    <source>
        <dbReference type="PROSITE" id="PS51755"/>
    </source>
</evidence>
<dbReference type="SUPFAM" id="SSF46894">
    <property type="entry name" value="C-terminal effector domain of the bipartite response regulators"/>
    <property type="match status" value="1"/>
</dbReference>
<keyword evidence="1 6" id="KW-0597">Phosphoprotein</keyword>
<dbReference type="InterPro" id="IPR036388">
    <property type="entry name" value="WH-like_DNA-bd_sf"/>
</dbReference>
<dbReference type="OrthoDB" id="9784252at2"/>
<dbReference type="GO" id="GO:0032993">
    <property type="term" value="C:protein-DNA complex"/>
    <property type="evidence" value="ECO:0007669"/>
    <property type="project" value="TreeGrafter"/>
</dbReference>
<dbReference type="PROSITE" id="PS50110">
    <property type="entry name" value="RESPONSE_REGULATORY"/>
    <property type="match status" value="1"/>
</dbReference>
<dbReference type="PANTHER" id="PTHR48111">
    <property type="entry name" value="REGULATOR OF RPOS"/>
    <property type="match status" value="1"/>
</dbReference>
<evidence type="ECO:0000313" key="11">
    <source>
        <dbReference type="Proteomes" id="UP000225379"/>
    </source>
</evidence>
<dbReference type="Pfam" id="PF00486">
    <property type="entry name" value="Trans_reg_C"/>
    <property type="match status" value="1"/>
</dbReference>
<dbReference type="Pfam" id="PF00072">
    <property type="entry name" value="Response_reg"/>
    <property type="match status" value="1"/>
</dbReference>
<dbReference type="GO" id="GO:0000156">
    <property type="term" value="F:phosphorelay response regulator activity"/>
    <property type="evidence" value="ECO:0007669"/>
    <property type="project" value="TreeGrafter"/>
</dbReference>
<dbReference type="InterPro" id="IPR001867">
    <property type="entry name" value="OmpR/PhoB-type_DNA-bd"/>
</dbReference>
<comment type="caution">
    <text evidence="10">The sequence shown here is derived from an EMBL/GenBank/DDBJ whole genome shotgun (WGS) entry which is preliminary data.</text>
</comment>
<organism evidence="10 11">
    <name type="scientific">Azospirillum palustre</name>
    <dbReference type="NCBI Taxonomy" id="2044885"/>
    <lineage>
        <taxon>Bacteria</taxon>
        <taxon>Pseudomonadati</taxon>
        <taxon>Pseudomonadota</taxon>
        <taxon>Alphaproteobacteria</taxon>
        <taxon>Rhodospirillales</taxon>
        <taxon>Azospirillaceae</taxon>
        <taxon>Azospirillum</taxon>
    </lineage>
</organism>
<dbReference type="EMBL" id="PDKW01000042">
    <property type="protein sequence ID" value="PGH55304.1"/>
    <property type="molecule type" value="Genomic_DNA"/>
</dbReference>
<reference evidence="11" key="1">
    <citation type="submission" date="2017-10" db="EMBL/GenBank/DDBJ databases">
        <authorList>
            <person name="Kravchenko I.K."/>
            <person name="Grouzdev D.S."/>
        </authorList>
    </citation>
    <scope>NUCLEOTIDE SEQUENCE [LARGE SCALE GENOMIC DNA]</scope>
    <source>
        <strain evidence="11">B2</strain>
    </source>
</reference>
<keyword evidence="3" id="KW-0805">Transcription regulation</keyword>
<gene>
    <name evidence="10" type="ORF">CRT60_18445</name>
</gene>
<keyword evidence="4 7" id="KW-0238">DNA-binding</keyword>
<dbReference type="InterPro" id="IPR016032">
    <property type="entry name" value="Sig_transdc_resp-reg_C-effctor"/>
</dbReference>
<dbReference type="AlphaFoldDB" id="A0A2B8B236"/>
<dbReference type="InterPro" id="IPR011006">
    <property type="entry name" value="CheY-like_superfamily"/>
</dbReference>
<name>A0A2B8B236_9PROT</name>
<dbReference type="GO" id="GO:0006355">
    <property type="term" value="P:regulation of DNA-templated transcription"/>
    <property type="evidence" value="ECO:0007669"/>
    <property type="project" value="InterPro"/>
</dbReference>
<dbReference type="GO" id="GO:0005829">
    <property type="term" value="C:cytosol"/>
    <property type="evidence" value="ECO:0007669"/>
    <property type="project" value="TreeGrafter"/>
</dbReference>
<dbReference type="GO" id="GO:0000976">
    <property type="term" value="F:transcription cis-regulatory region binding"/>
    <property type="evidence" value="ECO:0007669"/>
    <property type="project" value="TreeGrafter"/>
</dbReference>
<proteinExistence type="predicted"/>
<dbReference type="CDD" id="cd17574">
    <property type="entry name" value="REC_OmpR"/>
    <property type="match status" value="1"/>
</dbReference>
<protein>
    <submittedName>
        <fullName evidence="10">DNA-binding response regulator</fullName>
    </submittedName>
</protein>
<accession>A0A2B8B236</accession>
<dbReference type="SMART" id="SM00862">
    <property type="entry name" value="Trans_reg_C"/>
    <property type="match status" value="1"/>
</dbReference>
<feature type="domain" description="Response regulatory" evidence="8">
    <location>
        <begin position="3"/>
        <end position="116"/>
    </location>
</feature>
<dbReference type="Gene3D" id="1.10.10.10">
    <property type="entry name" value="Winged helix-like DNA-binding domain superfamily/Winged helix DNA-binding domain"/>
    <property type="match status" value="1"/>
</dbReference>
<feature type="modified residue" description="4-aspartylphosphate" evidence="6">
    <location>
        <position position="52"/>
    </location>
</feature>
<keyword evidence="11" id="KW-1185">Reference proteome</keyword>
<feature type="DNA-binding region" description="OmpR/PhoB-type" evidence="7">
    <location>
        <begin position="149"/>
        <end position="249"/>
    </location>
</feature>
<evidence type="ECO:0000256" key="6">
    <source>
        <dbReference type="PROSITE-ProRule" id="PRU00169"/>
    </source>
</evidence>
<dbReference type="RefSeq" id="WP_098738021.1">
    <property type="nucleotide sequence ID" value="NZ_PDKW01000042.1"/>
</dbReference>
<dbReference type="SMART" id="SM00448">
    <property type="entry name" value="REC"/>
    <property type="match status" value="1"/>
</dbReference>
<sequence length="261" mass="28072">MARIIVVEDEADLRDDLVEYLERCGFEVRGASRGAELDRLLEAGPADVIVLDVNLPDEDGFSVARRVRASSSAAIIMLTARSGLIDRVIGLELGADVYLVKPVDFREVEAQIKALMRRMQKGAAPQSAAEPSAGMGVPVPGPTPAPAHAPADSRKVWVFDDIEWRIQPPTGSAVPLTATEYKFLSLLVAAPGEAVSRQDISVTLTGRDWDPYSRSIDSLVRRLRIKVEERSGCALPVQAVHGVGYAFVGPVVTSAVEDSAD</sequence>
<dbReference type="SUPFAM" id="SSF52172">
    <property type="entry name" value="CheY-like"/>
    <property type="match status" value="1"/>
</dbReference>
<evidence type="ECO:0000256" key="1">
    <source>
        <dbReference type="ARBA" id="ARBA00022553"/>
    </source>
</evidence>
<dbReference type="PANTHER" id="PTHR48111:SF4">
    <property type="entry name" value="DNA-BINDING DUAL TRANSCRIPTIONAL REGULATOR OMPR"/>
    <property type="match status" value="1"/>
</dbReference>
<dbReference type="InterPro" id="IPR001789">
    <property type="entry name" value="Sig_transdc_resp-reg_receiver"/>
</dbReference>
<feature type="domain" description="OmpR/PhoB-type" evidence="9">
    <location>
        <begin position="149"/>
        <end position="249"/>
    </location>
</feature>
<dbReference type="InterPro" id="IPR039420">
    <property type="entry name" value="WalR-like"/>
</dbReference>
<evidence type="ECO:0000259" key="8">
    <source>
        <dbReference type="PROSITE" id="PS50110"/>
    </source>
</evidence>
<evidence type="ECO:0000313" key="10">
    <source>
        <dbReference type="EMBL" id="PGH55304.1"/>
    </source>
</evidence>
<keyword evidence="2" id="KW-0902">Two-component regulatory system</keyword>
<evidence type="ECO:0000256" key="7">
    <source>
        <dbReference type="PROSITE-ProRule" id="PRU01091"/>
    </source>
</evidence>
<dbReference type="Proteomes" id="UP000225379">
    <property type="component" value="Unassembled WGS sequence"/>
</dbReference>
<evidence type="ECO:0000256" key="3">
    <source>
        <dbReference type="ARBA" id="ARBA00023015"/>
    </source>
</evidence>
<evidence type="ECO:0000256" key="5">
    <source>
        <dbReference type="ARBA" id="ARBA00023163"/>
    </source>
</evidence>
<keyword evidence="5" id="KW-0804">Transcription</keyword>